<name>A3CTC2_METMJ</name>
<dbReference type="AlphaFoldDB" id="A3CTC2"/>
<dbReference type="Proteomes" id="UP000002146">
    <property type="component" value="Chromosome"/>
</dbReference>
<dbReference type="KEGG" id="mem:Memar_0689"/>
<accession>A3CTC2</accession>
<dbReference type="InterPro" id="IPR053158">
    <property type="entry name" value="CapK_Type1_Caps_Biosynth"/>
</dbReference>
<dbReference type="STRING" id="368407.Memar_0689"/>
<organism evidence="1 2">
    <name type="scientific">Methanoculleus marisnigri (strain ATCC 35101 / DSM 1498 / JR1)</name>
    <dbReference type="NCBI Taxonomy" id="368407"/>
    <lineage>
        <taxon>Archaea</taxon>
        <taxon>Methanobacteriati</taxon>
        <taxon>Methanobacteriota</taxon>
        <taxon>Stenosarchaea group</taxon>
        <taxon>Methanomicrobia</taxon>
        <taxon>Methanomicrobiales</taxon>
        <taxon>Methanomicrobiaceae</taxon>
        <taxon>Methanoculleus</taxon>
    </lineage>
</organism>
<dbReference type="HOGENOM" id="CLU_035301_5_2_2"/>
<gene>
    <name evidence="1" type="ordered locus">Memar_0689</name>
</gene>
<proteinExistence type="predicted"/>
<dbReference type="EMBL" id="CP000562">
    <property type="protein sequence ID" value="ABN56622.1"/>
    <property type="molecule type" value="Genomic_DNA"/>
</dbReference>
<dbReference type="eggNOG" id="arCOG02624">
    <property type="taxonomic scope" value="Archaea"/>
</dbReference>
<reference evidence="1 2" key="1">
    <citation type="journal article" date="2009" name="Stand. Genomic Sci.">
        <title>Complete genome sequence of Methanoculleus marisnigri Romesser et al. 1981 type strain JR1.</title>
        <authorList>
            <person name="Anderson I.J."/>
            <person name="Sieprawska-Lupa M."/>
            <person name="Lapidus A."/>
            <person name="Nolan M."/>
            <person name="Copeland A."/>
            <person name="Glavina Del Rio T."/>
            <person name="Tice H."/>
            <person name="Dalin E."/>
            <person name="Barry K."/>
            <person name="Saunders E."/>
            <person name="Han C."/>
            <person name="Brettin T."/>
            <person name="Detter J.C."/>
            <person name="Bruce D."/>
            <person name="Mikhailova N."/>
            <person name="Pitluck S."/>
            <person name="Hauser L."/>
            <person name="Land M."/>
            <person name="Lucas S."/>
            <person name="Richardson P."/>
            <person name="Whitman W.B."/>
            <person name="Kyrpides N.C."/>
        </authorList>
    </citation>
    <scope>NUCLEOTIDE SEQUENCE [LARGE SCALE GENOMIC DNA]</scope>
    <source>
        <strain evidence="2">ATCC 35101 / DSM 1498 / JR1</strain>
    </source>
</reference>
<dbReference type="Gene3D" id="3.40.50.12780">
    <property type="entry name" value="N-terminal domain of ligase-like"/>
    <property type="match status" value="1"/>
</dbReference>
<evidence type="ECO:0000313" key="1">
    <source>
        <dbReference type="EMBL" id="ABN56622.1"/>
    </source>
</evidence>
<sequence>MSHLRKAFYLQNLMKQQWLKPEELDAVQVKMLRGILKHAYANVPLYRDKFRSTGVYPDDIKCVEDLQKLPLTTKNDVQESFPSRILPPGTDLSRCWISRTSGSTGIPFRMVYGTRDEDYQKAVALRPNLSCGQNLRDRWAVFTSPSHVVKKKWFQKLRIFTPEFVSLFDKPDDQIQALKQINPDVIDGYASSIHLVAKRLQETGTDGIHPRLIYSTSELLTQDMRRCIETTFGVDVLDQFGCVELGRTAWECHEHAGYHIDCDAVVMEFLRDGSAVAPGERGEMVYTGLYNYTMPLIRYAVGDVGVPSDEICPCGRGLPLMKLIEGRSDAFMKVPNGQIFSPIIWTVLMREIPGIGQFKVIQERIDRLNVLVVKGSDFSGATIPQIQREIKAAMGEEMVVDVDIVEEIPRDPSGKVRCAVSKVEIQ</sequence>
<dbReference type="PANTHER" id="PTHR36932:SF1">
    <property type="entry name" value="CAPSULAR POLYSACCHARIDE BIOSYNTHESIS PROTEIN"/>
    <property type="match status" value="1"/>
</dbReference>
<evidence type="ECO:0000313" key="2">
    <source>
        <dbReference type="Proteomes" id="UP000002146"/>
    </source>
</evidence>
<keyword evidence="2" id="KW-1185">Reference proteome</keyword>
<dbReference type="PANTHER" id="PTHR36932">
    <property type="entry name" value="CAPSULAR POLYSACCHARIDE BIOSYNTHESIS PROTEIN"/>
    <property type="match status" value="1"/>
</dbReference>
<dbReference type="InterPro" id="IPR042099">
    <property type="entry name" value="ANL_N_sf"/>
</dbReference>
<protein>
    <submittedName>
        <fullName evidence="1">CapK related-protein</fullName>
    </submittedName>
</protein>
<dbReference type="OrthoDB" id="37928at2157"/>
<dbReference type="SUPFAM" id="SSF56801">
    <property type="entry name" value="Acetyl-CoA synthetase-like"/>
    <property type="match status" value="1"/>
</dbReference>